<dbReference type="OMA" id="CSPRFIQ"/>
<dbReference type="AlphaFoldDB" id="A0A835DCM9"/>
<name>A0A835DCM9_TETSI</name>
<dbReference type="EMBL" id="JABCRI010000011">
    <property type="protein sequence ID" value="KAF8398311.1"/>
    <property type="molecule type" value="Genomic_DNA"/>
</dbReference>
<dbReference type="PANTHER" id="PTHR33790:SF10">
    <property type="entry name" value="PROTEIN EARLY RESPONSIVE TO DEHYDRATION 15"/>
    <property type="match status" value="1"/>
</dbReference>
<organism evidence="2 3">
    <name type="scientific">Tetracentron sinense</name>
    <name type="common">Spur-leaf</name>
    <dbReference type="NCBI Taxonomy" id="13715"/>
    <lineage>
        <taxon>Eukaryota</taxon>
        <taxon>Viridiplantae</taxon>
        <taxon>Streptophyta</taxon>
        <taxon>Embryophyta</taxon>
        <taxon>Tracheophyta</taxon>
        <taxon>Spermatophyta</taxon>
        <taxon>Magnoliopsida</taxon>
        <taxon>Trochodendrales</taxon>
        <taxon>Trochodendraceae</taxon>
        <taxon>Tetracentron</taxon>
    </lineage>
</organism>
<protein>
    <submittedName>
        <fullName evidence="2">Uncharacterized protein</fullName>
    </submittedName>
</protein>
<dbReference type="OrthoDB" id="628205at2759"/>
<reference evidence="2 3" key="1">
    <citation type="submission" date="2020-04" db="EMBL/GenBank/DDBJ databases">
        <title>Plant Genome Project.</title>
        <authorList>
            <person name="Zhang R.-G."/>
        </authorList>
    </citation>
    <scope>NUCLEOTIDE SEQUENCE [LARGE SCALE GENOMIC DNA]</scope>
    <source>
        <strain evidence="2">YNK0</strain>
        <tissue evidence="2">Leaf</tissue>
    </source>
</reference>
<proteinExistence type="predicted"/>
<keyword evidence="3" id="KW-1185">Reference proteome</keyword>
<comment type="caution">
    <text evidence="2">The sequence shown here is derived from an EMBL/GenBank/DDBJ whole genome shotgun (WGS) entry which is preliminary data.</text>
</comment>
<feature type="region of interest" description="Disordered" evidence="1">
    <location>
        <begin position="145"/>
        <end position="165"/>
    </location>
</feature>
<sequence length="184" mass="20746">MAVVSGGRSTLNPDAPLFIPAAVRQVEDFSPEWWELVKTSTWFSNYWLNQHEEEEEFDCNADGDVDGSDIANLLPESFDLGIGEEFPNLEAQLEELVQSSEKEAALLLALEKERLPNGYLFALEKERLPNGLEVNAEAMLKSLTLMKSPKERSPKSLKEPAKYREKPAQCVSTKCSPLRIHQPR</sequence>
<dbReference type="PANTHER" id="PTHR33790">
    <property type="entry name" value="OS05G0344200 PROTEIN"/>
    <property type="match status" value="1"/>
</dbReference>
<feature type="compositionally biased region" description="Basic and acidic residues" evidence="1">
    <location>
        <begin position="148"/>
        <end position="165"/>
    </location>
</feature>
<dbReference type="Proteomes" id="UP000655225">
    <property type="component" value="Unassembled WGS sequence"/>
</dbReference>
<evidence type="ECO:0000313" key="2">
    <source>
        <dbReference type="EMBL" id="KAF8398311.1"/>
    </source>
</evidence>
<gene>
    <name evidence="2" type="ORF">HHK36_017238</name>
</gene>
<accession>A0A835DCM9</accession>
<dbReference type="InterPro" id="IPR040414">
    <property type="entry name" value="CID1/CID2"/>
</dbReference>
<evidence type="ECO:0000256" key="1">
    <source>
        <dbReference type="SAM" id="MobiDB-lite"/>
    </source>
</evidence>
<evidence type="ECO:0000313" key="3">
    <source>
        <dbReference type="Proteomes" id="UP000655225"/>
    </source>
</evidence>